<keyword evidence="1" id="KW-0805">Transcription regulation</keyword>
<dbReference type="SUPFAM" id="SSF53474">
    <property type="entry name" value="alpha/beta-Hydrolases"/>
    <property type="match status" value="1"/>
</dbReference>
<dbReference type="GO" id="GO:0003677">
    <property type="term" value="F:DNA binding"/>
    <property type="evidence" value="ECO:0007669"/>
    <property type="project" value="InterPro"/>
</dbReference>
<dbReference type="PANTHER" id="PTHR43194:SF2">
    <property type="entry name" value="PEROXISOMAL MEMBRANE PROTEIN LPX1"/>
    <property type="match status" value="1"/>
</dbReference>
<dbReference type="InterPro" id="IPR036388">
    <property type="entry name" value="WH-like_DNA-bd_sf"/>
</dbReference>
<evidence type="ECO:0000313" key="5">
    <source>
        <dbReference type="Proteomes" id="UP000297975"/>
    </source>
</evidence>
<dbReference type="InterPro" id="IPR050228">
    <property type="entry name" value="Carboxylesterase_BioH"/>
</dbReference>
<dbReference type="GO" id="GO:0016787">
    <property type="term" value="F:hydrolase activity"/>
    <property type="evidence" value="ECO:0007669"/>
    <property type="project" value="UniProtKB-KW"/>
</dbReference>
<proteinExistence type="predicted"/>
<evidence type="ECO:0000259" key="3">
    <source>
        <dbReference type="Pfam" id="PF12697"/>
    </source>
</evidence>
<dbReference type="RefSeq" id="WP_134339600.1">
    <property type="nucleotide sequence ID" value="NZ_SOPW01000005.1"/>
</dbReference>
<sequence>MTTQTYTQNGISYTYNFIDSHKETVVLAHGAGMNQATWKPLLSYLSEYNLLTFDFRGHGESDGFEFDVSWQVFHKDFRGLLHELSINEYHYIGHGHGFFFILDYITSYQPANIQSIVSLSTPGSYPKNVAKKGVRLRKSLAEEHGYSFLVDEMIKQFIHQQSSRHVDLLKKSFHQLNPENYFKLLDLNTSNFSYDNLLSINEPVLLLSGELDQNYPPQLNFISTNYFTTSKYYIIPDASNMVHLDQPQETARLIKKFIRQLSNHSGSTITVPKHFDELQQSIQSVLKDGMSKIDNNYSLKLNLLNGFMAIYKNEKLEGKWNQRKAKNIMAYLAINQTVTRENLCDLFWPDLTVTNGLKNVRVAINHLKKIFEENDLSTHNFLEIETDRISLATNIDCDVKDLIDQLNFIEKESNLNMKLIKYERVIKELNFPLFEGLYDEWLLSVRESIENRLRNILLYMIDHADEAGHSESKDEYKLLLEQLN</sequence>
<dbReference type="Pfam" id="PF12697">
    <property type="entry name" value="Abhydrolase_6"/>
    <property type="match status" value="1"/>
</dbReference>
<name>A0A4Y8INF8_9BACI</name>
<keyword evidence="2" id="KW-0804">Transcription</keyword>
<dbReference type="InterPro" id="IPR029058">
    <property type="entry name" value="AB_hydrolase_fold"/>
</dbReference>
<dbReference type="PANTHER" id="PTHR43194">
    <property type="entry name" value="HYDROLASE ALPHA/BETA FOLD FAMILY"/>
    <property type="match status" value="1"/>
</dbReference>
<keyword evidence="4" id="KW-0378">Hydrolase</keyword>
<keyword evidence="5" id="KW-1185">Reference proteome</keyword>
<dbReference type="Gene3D" id="3.40.50.1820">
    <property type="entry name" value="alpha/beta hydrolase"/>
    <property type="match status" value="1"/>
</dbReference>
<evidence type="ECO:0000313" key="4">
    <source>
        <dbReference type="EMBL" id="TFB22869.1"/>
    </source>
</evidence>
<dbReference type="InterPro" id="IPR016032">
    <property type="entry name" value="Sig_transdc_resp-reg_C-effctor"/>
</dbReference>
<evidence type="ECO:0000256" key="1">
    <source>
        <dbReference type="ARBA" id="ARBA00023015"/>
    </source>
</evidence>
<dbReference type="AlphaFoldDB" id="A0A4Y8INF8"/>
<dbReference type="OrthoDB" id="9805423at2"/>
<evidence type="ECO:0000256" key="2">
    <source>
        <dbReference type="ARBA" id="ARBA00023163"/>
    </source>
</evidence>
<dbReference type="Proteomes" id="UP000297975">
    <property type="component" value="Unassembled WGS sequence"/>
</dbReference>
<dbReference type="GO" id="GO:0006355">
    <property type="term" value="P:regulation of DNA-templated transcription"/>
    <property type="evidence" value="ECO:0007669"/>
    <property type="project" value="InterPro"/>
</dbReference>
<dbReference type="SUPFAM" id="SSF46894">
    <property type="entry name" value="C-terminal effector domain of the bipartite response regulators"/>
    <property type="match status" value="1"/>
</dbReference>
<dbReference type="Gene3D" id="1.10.10.10">
    <property type="entry name" value="Winged helix-like DNA-binding domain superfamily/Winged helix DNA-binding domain"/>
    <property type="match status" value="1"/>
</dbReference>
<accession>A0A4Y8INF8</accession>
<dbReference type="EMBL" id="SOPW01000005">
    <property type="protein sequence ID" value="TFB22869.1"/>
    <property type="molecule type" value="Genomic_DNA"/>
</dbReference>
<dbReference type="InterPro" id="IPR000073">
    <property type="entry name" value="AB_hydrolase_1"/>
</dbReference>
<protein>
    <submittedName>
        <fullName evidence="4">Alpha/beta hydrolase</fullName>
    </submittedName>
</protein>
<organism evidence="4 5">
    <name type="scientific">Filobacillus milosensis</name>
    <dbReference type="NCBI Taxonomy" id="94137"/>
    <lineage>
        <taxon>Bacteria</taxon>
        <taxon>Bacillati</taxon>
        <taxon>Bacillota</taxon>
        <taxon>Bacilli</taxon>
        <taxon>Bacillales</taxon>
        <taxon>Bacillaceae</taxon>
        <taxon>Filobacillus</taxon>
    </lineage>
</organism>
<gene>
    <name evidence="4" type="ORF">E3U55_06420</name>
</gene>
<reference evidence="4 5" key="1">
    <citation type="submission" date="2019-03" db="EMBL/GenBank/DDBJ databases">
        <authorList>
            <person name="He R.-H."/>
        </authorList>
    </citation>
    <scope>NUCLEOTIDE SEQUENCE [LARGE SCALE GENOMIC DNA]</scope>
    <source>
        <strain evidence="5">SH 714</strain>
    </source>
</reference>
<feature type="domain" description="AB hydrolase-1" evidence="3">
    <location>
        <begin position="25"/>
        <end position="252"/>
    </location>
</feature>
<comment type="caution">
    <text evidence="4">The sequence shown here is derived from an EMBL/GenBank/DDBJ whole genome shotgun (WGS) entry which is preliminary data.</text>
</comment>